<feature type="region of interest" description="Disordered" evidence="1">
    <location>
        <begin position="24"/>
        <end position="238"/>
    </location>
</feature>
<organism evidence="3 4">
    <name type="scientific">Marasmius crinis-equi</name>
    <dbReference type="NCBI Taxonomy" id="585013"/>
    <lineage>
        <taxon>Eukaryota</taxon>
        <taxon>Fungi</taxon>
        <taxon>Dikarya</taxon>
        <taxon>Basidiomycota</taxon>
        <taxon>Agaricomycotina</taxon>
        <taxon>Agaricomycetes</taxon>
        <taxon>Agaricomycetidae</taxon>
        <taxon>Agaricales</taxon>
        <taxon>Marasmiineae</taxon>
        <taxon>Marasmiaceae</taxon>
        <taxon>Marasmius</taxon>
    </lineage>
</organism>
<feature type="region of interest" description="Disordered" evidence="1">
    <location>
        <begin position="265"/>
        <end position="285"/>
    </location>
</feature>
<feature type="compositionally biased region" description="Polar residues" evidence="1">
    <location>
        <begin position="37"/>
        <end position="52"/>
    </location>
</feature>
<feature type="compositionally biased region" description="Polar residues" evidence="1">
    <location>
        <begin position="171"/>
        <end position="181"/>
    </location>
</feature>
<keyword evidence="4" id="KW-1185">Reference proteome</keyword>
<protein>
    <submittedName>
        <fullName evidence="3">Uncharacterized protein</fullName>
    </submittedName>
</protein>
<gene>
    <name evidence="3" type="ORF">V5O48_004732</name>
</gene>
<name>A0ABR3FP88_9AGAR</name>
<dbReference type="Proteomes" id="UP001465976">
    <property type="component" value="Unassembled WGS sequence"/>
</dbReference>
<feature type="compositionally biased region" description="Polar residues" evidence="1">
    <location>
        <begin position="209"/>
        <end position="224"/>
    </location>
</feature>
<accession>A0ABR3FP88</accession>
<keyword evidence="2" id="KW-0812">Transmembrane</keyword>
<sequence>MPSAPTPSRSLSLKDGGIFKDQANVELNPPSRAGAVTANTKAHASNSSGSSKPPQPTPNTPGPSMPKSPTEPQTPAQSKGKRKADEVDGGGNTPPEARKQRATFANDPRPHRISGASGSSAPSSYTRKRARMGSPSPGGIMPSVGEGMSPHAKDRRSDSRPPSRNDSQRNAGNTGSWSRASRTGGAPPQRTHSRLSQASQQHPRAPSRAASTSRHQGPSRQSNHPPGSPRASSRRGSISQASIPISALISPHAPSISTDARAATFHMRDPRKPPRVKTTPWSLSFPQTGQGERLALFHRVDIRSKIGLSREGNRAREDEEGQRDHTTQLVGWTESGGSPLHSWLFFIGFILFPVWWVAAIIGIPKTRRIGGGQEEKKMTLDDPQVEHGEDAILLLKCDVSLIRYSPLTRCEILEATV</sequence>
<dbReference type="EMBL" id="JBAHYK010000169">
    <property type="protein sequence ID" value="KAL0577244.1"/>
    <property type="molecule type" value="Genomic_DNA"/>
</dbReference>
<comment type="caution">
    <text evidence="3">The sequence shown here is derived from an EMBL/GenBank/DDBJ whole genome shotgun (WGS) entry which is preliminary data.</text>
</comment>
<feature type="compositionally biased region" description="Pro residues" evidence="1">
    <location>
        <begin position="53"/>
        <end position="66"/>
    </location>
</feature>
<evidence type="ECO:0000256" key="1">
    <source>
        <dbReference type="SAM" id="MobiDB-lite"/>
    </source>
</evidence>
<feature type="compositionally biased region" description="Low complexity" evidence="1">
    <location>
        <begin position="229"/>
        <end position="238"/>
    </location>
</feature>
<reference evidence="3 4" key="1">
    <citation type="submission" date="2024-02" db="EMBL/GenBank/DDBJ databases">
        <title>A draft genome for the cacao thread blight pathogen Marasmius crinis-equi.</title>
        <authorList>
            <person name="Cohen S.P."/>
            <person name="Baruah I.K."/>
            <person name="Amoako-Attah I."/>
            <person name="Bukari Y."/>
            <person name="Meinhardt L.W."/>
            <person name="Bailey B.A."/>
        </authorList>
    </citation>
    <scope>NUCLEOTIDE SEQUENCE [LARGE SCALE GENOMIC DNA]</scope>
    <source>
        <strain evidence="3 4">GH-76</strain>
    </source>
</reference>
<keyword evidence="2" id="KW-0472">Membrane</keyword>
<proteinExistence type="predicted"/>
<feature type="compositionally biased region" description="Low complexity" evidence="1">
    <location>
        <begin position="114"/>
        <end position="124"/>
    </location>
</feature>
<feature type="compositionally biased region" description="Basic and acidic residues" evidence="1">
    <location>
        <begin position="151"/>
        <end position="167"/>
    </location>
</feature>
<evidence type="ECO:0000313" key="4">
    <source>
        <dbReference type="Proteomes" id="UP001465976"/>
    </source>
</evidence>
<feature type="transmembrane region" description="Helical" evidence="2">
    <location>
        <begin position="343"/>
        <end position="363"/>
    </location>
</feature>
<evidence type="ECO:0000313" key="3">
    <source>
        <dbReference type="EMBL" id="KAL0577244.1"/>
    </source>
</evidence>
<keyword evidence="2" id="KW-1133">Transmembrane helix</keyword>
<evidence type="ECO:0000256" key="2">
    <source>
        <dbReference type="SAM" id="Phobius"/>
    </source>
</evidence>